<reference evidence="1" key="1">
    <citation type="submission" date="2022-10" db="EMBL/GenBank/DDBJ databases">
        <title>Luteolibacter sp. GHJ8, whole genome shotgun sequencing project.</title>
        <authorList>
            <person name="Zhao G."/>
            <person name="Shen L."/>
        </authorList>
    </citation>
    <scope>NUCLEOTIDE SEQUENCE</scope>
    <source>
        <strain evidence="1">GHJ8</strain>
    </source>
</reference>
<dbReference type="Proteomes" id="UP001165653">
    <property type="component" value="Unassembled WGS sequence"/>
</dbReference>
<proteinExistence type="predicted"/>
<sequence length="85" mass="9431">MSTYDIRPFENGPGVGLTDSLGRHADLWFRNANAAMEYAAFSARRDGGVIRVYNVAGMLQLEREVGKETLIQGQTLLELHGHLAR</sequence>
<dbReference type="EMBL" id="JAPDDR010000004">
    <property type="protein sequence ID" value="MCW1913679.1"/>
    <property type="molecule type" value="Genomic_DNA"/>
</dbReference>
<evidence type="ECO:0000313" key="1">
    <source>
        <dbReference type="EMBL" id="MCW1913679.1"/>
    </source>
</evidence>
<keyword evidence="2" id="KW-1185">Reference proteome</keyword>
<gene>
    <name evidence="1" type="ORF">OJ996_08840</name>
</gene>
<evidence type="ECO:0000313" key="2">
    <source>
        <dbReference type="Proteomes" id="UP001165653"/>
    </source>
</evidence>
<organism evidence="1 2">
    <name type="scientific">Luteolibacter rhizosphaerae</name>
    <dbReference type="NCBI Taxonomy" id="2989719"/>
    <lineage>
        <taxon>Bacteria</taxon>
        <taxon>Pseudomonadati</taxon>
        <taxon>Verrucomicrobiota</taxon>
        <taxon>Verrucomicrobiia</taxon>
        <taxon>Verrucomicrobiales</taxon>
        <taxon>Verrucomicrobiaceae</taxon>
        <taxon>Luteolibacter</taxon>
    </lineage>
</organism>
<protein>
    <submittedName>
        <fullName evidence="1">Uncharacterized protein</fullName>
    </submittedName>
</protein>
<name>A0ABT3G2F4_9BACT</name>
<dbReference type="RefSeq" id="WP_264513181.1">
    <property type="nucleotide sequence ID" value="NZ_JAPDDR010000004.1"/>
</dbReference>
<accession>A0ABT3G2F4</accession>
<comment type="caution">
    <text evidence="1">The sequence shown here is derived from an EMBL/GenBank/DDBJ whole genome shotgun (WGS) entry which is preliminary data.</text>
</comment>